<keyword evidence="4" id="KW-1185">Reference proteome</keyword>
<protein>
    <submittedName>
        <fullName evidence="2 3">Uncharacterized protein</fullName>
    </submittedName>
</protein>
<evidence type="ECO:0000256" key="1">
    <source>
        <dbReference type="SAM" id="MobiDB-lite"/>
    </source>
</evidence>
<reference evidence="2 3" key="1">
    <citation type="journal article" date="2010" name="Nature">
        <title>Genome sequencing and analysis of the model grass Brachypodium distachyon.</title>
        <authorList>
            <consortium name="International Brachypodium Initiative"/>
        </authorList>
    </citation>
    <scope>NUCLEOTIDE SEQUENCE [LARGE SCALE GENOMIC DNA]</scope>
    <source>
        <strain evidence="2 3">Bd21</strain>
    </source>
</reference>
<evidence type="ECO:0000313" key="2">
    <source>
        <dbReference type="EMBL" id="KQJ99670.1"/>
    </source>
</evidence>
<feature type="region of interest" description="Disordered" evidence="1">
    <location>
        <begin position="58"/>
        <end position="87"/>
    </location>
</feature>
<proteinExistence type="predicted"/>
<organism evidence="2">
    <name type="scientific">Brachypodium distachyon</name>
    <name type="common">Purple false brome</name>
    <name type="synonym">Trachynia distachya</name>
    <dbReference type="NCBI Taxonomy" id="15368"/>
    <lineage>
        <taxon>Eukaryota</taxon>
        <taxon>Viridiplantae</taxon>
        <taxon>Streptophyta</taxon>
        <taxon>Embryophyta</taxon>
        <taxon>Tracheophyta</taxon>
        <taxon>Spermatophyta</taxon>
        <taxon>Magnoliopsida</taxon>
        <taxon>Liliopsida</taxon>
        <taxon>Poales</taxon>
        <taxon>Poaceae</taxon>
        <taxon>BOP clade</taxon>
        <taxon>Pooideae</taxon>
        <taxon>Stipodae</taxon>
        <taxon>Brachypodieae</taxon>
        <taxon>Brachypodium</taxon>
    </lineage>
</organism>
<dbReference type="EnsemblPlants" id="KQJ99670">
    <property type="protein sequence ID" value="KQJ99670"/>
    <property type="gene ID" value="BRADI_3g44602v3"/>
</dbReference>
<dbReference type="EMBL" id="CM000882">
    <property type="protein sequence ID" value="KQJ99670.1"/>
    <property type="molecule type" value="Genomic_DNA"/>
</dbReference>
<evidence type="ECO:0000313" key="4">
    <source>
        <dbReference type="Proteomes" id="UP000008810"/>
    </source>
</evidence>
<dbReference type="InParanoid" id="A0A0Q3FK92"/>
<evidence type="ECO:0000313" key="3">
    <source>
        <dbReference type="EnsemblPlants" id="KQJ99670"/>
    </source>
</evidence>
<name>A0A0Q3FK92_BRADI</name>
<sequence>MCNNKIQYSFCAELIDAKAFLQKEPRAILVSTCCPLNQLVLPRTFPIPHSSLLPRPSPAPLAVAPSSRSQPPADAVPLAAAPSSRSQPPPMLCLHPCPHVACCRSSGGEKGPKCEIRWRGSSIRWR</sequence>
<dbReference type="AlphaFoldDB" id="A0A0Q3FK92"/>
<reference evidence="2" key="2">
    <citation type="submission" date="2017-06" db="EMBL/GenBank/DDBJ databases">
        <title>WGS assembly of Brachypodium distachyon.</title>
        <authorList>
            <consortium name="The International Brachypodium Initiative"/>
            <person name="Lucas S."/>
            <person name="Harmon-Smith M."/>
            <person name="Lail K."/>
            <person name="Tice H."/>
            <person name="Grimwood J."/>
            <person name="Bruce D."/>
            <person name="Barry K."/>
            <person name="Shu S."/>
            <person name="Lindquist E."/>
            <person name="Wang M."/>
            <person name="Pitluck S."/>
            <person name="Vogel J.P."/>
            <person name="Garvin D.F."/>
            <person name="Mockler T.C."/>
            <person name="Schmutz J."/>
            <person name="Rokhsar D."/>
            <person name="Bevan M.W."/>
        </authorList>
    </citation>
    <scope>NUCLEOTIDE SEQUENCE</scope>
    <source>
        <strain evidence="2">Bd21</strain>
    </source>
</reference>
<dbReference type="Gramene" id="KQJ99670">
    <property type="protein sequence ID" value="KQJ99670"/>
    <property type="gene ID" value="BRADI_3g44602v3"/>
</dbReference>
<accession>A0A0Q3FK92</accession>
<dbReference type="Proteomes" id="UP000008810">
    <property type="component" value="Chromosome 3"/>
</dbReference>
<reference evidence="3" key="3">
    <citation type="submission" date="2018-08" db="UniProtKB">
        <authorList>
            <consortium name="EnsemblPlants"/>
        </authorList>
    </citation>
    <scope>IDENTIFICATION</scope>
    <source>
        <strain evidence="3">cv. Bd21</strain>
    </source>
</reference>
<gene>
    <name evidence="2" type="ORF">BRADI_3g44602v3</name>
</gene>